<feature type="domain" description="Aminotransferase class I/classII large" evidence="5">
    <location>
        <begin position="57"/>
        <end position="411"/>
    </location>
</feature>
<comment type="caution">
    <text evidence="6">The sequence shown here is derived from an EMBL/GenBank/DDBJ whole genome shotgun (WGS) entry which is preliminary data.</text>
</comment>
<dbReference type="GO" id="GO:0008710">
    <property type="term" value="F:8-amino-7-oxononanoate synthase activity"/>
    <property type="evidence" value="ECO:0007669"/>
    <property type="project" value="UniProtKB-EC"/>
</dbReference>
<dbReference type="RefSeq" id="WP_209896200.1">
    <property type="nucleotide sequence ID" value="NZ_JAGGMR010000001.1"/>
</dbReference>
<gene>
    <name evidence="6" type="ORF">BJ987_005887</name>
</gene>
<accession>A0ABS4QQR6</accession>
<comment type="cofactor">
    <cofactor evidence="1">
        <name>pyridoxal 5'-phosphate</name>
        <dbReference type="ChEBI" id="CHEBI:597326"/>
    </cofactor>
</comment>
<reference evidence="6 7" key="1">
    <citation type="submission" date="2021-03" db="EMBL/GenBank/DDBJ databases">
        <title>Sequencing the genomes of 1000 actinobacteria strains.</title>
        <authorList>
            <person name="Klenk H.-P."/>
        </authorList>
    </citation>
    <scope>NUCLEOTIDE SEQUENCE [LARGE SCALE GENOMIC DNA]</scope>
    <source>
        <strain evidence="6 7">DSM 45516</strain>
    </source>
</reference>
<keyword evidence="3 6" id="KW-0808">Transferase</keyword>
<organism evidence="6 7">
    <name type="scientific">Nocardia goodfellowii</name>
    <dbReference type="NCBI Taxonomy" id="882446"/>
    <lineage>
        <taxon>Bacteria</taxon>
        <taxon>Bacillati</taxon>
        <taxon>Actinomycetota</taxon>
        <taxon>Actinomycetes</taxon>
        <taxon>Mycobacteriales</taxon>
        <taxon>Nocardiaceae</taxon>
        <taxon>Nocardia</taxon>
    </lineage>
</organism>
<protein>
    <recommendedName>
        <fullName evidence="2">8-amino-7-oxononanoate synthase</fullName>
        <ecNumber evidence="2">2.3.1.47</ecNumber>
    </recommendedName>
</protein>
<name>A0ABS4QQR6_9NOCA</name>
<evidence type="ECO:0000256" key="4">
    <source>
        <dbReference type="ARBA" id="ARBA00047715"/>
    </source>
</evidence>
<dbReference type="InterPro" id="IPR015422">
    <property type="entry name" value="PyrdxlP-dep_Trfase_small"/>
</dbReference>
<dbReference type="Pfam" id="PF00155">
    <property type="entry name" value="Aminotran_1_2"/>
    <property type="match status" value="1"/>
</dbReference>
<dbReference type="EMBL" id="JAGGMR010000001">
    <property type="protein sequence ID" value="MBP2192986.1"/>
    <property type="molecule type" value="Genomic_DNA"/>
</dbReference>
<evidence type="ECO:0000256" key="2">
    <source>
        <dbReference type="ARBA" id="ARBA00013187"/>
    </source>
</evidence>
<evidence type="ECO:0000259" key="5">
    <source>
        <dbReference type="Pfam" id="PF00155"/>
    </source>
</evidence>
<dbReference type="EC" id="2.3.1.47" evidence="2"/>
<comment type="catalytic activity">
    <reaction evidence="4">
        <text>6-carboxyhexanoyl-[ACP] + L-alanine + H(+) = (8S)-8-amino-7-oxononanoate + holo-[ACP] + CO2</text>
        <dbReference type="Rhea" id="RHEA:42288"/>
        <dbReference type="Rhea" id="RHEA-COMP:9685"/>
        <dbReference type="Rhea" id="RHEA-COMP:9955"/>
        <dbReference type="ChEBI" id="CHEBI:15378"/>
        <dbReference type="ChEBI" id="CHEBI:16526"/>
        <dbReference type="ChEBI" id="CHEBI:57972"/>
        <dbReference type="ChEBI" id="CHEBI:64479"/>
        <dbReference type="ChEBI" id="CHEBI:78846"/>
        <dbReference type="ChEBI" id="CHEBI:149468"/>
        <dbReference type="EC" id="2.3.1.47"/>
    </reaction>
</comment>
<dbReference type="Gene3D" id="3.40.640.10">
    <property type="entry name" value="Type I PLP-dependent aspartate aminotransferase-like (Major domain)"/>
    <property type="match status" value="1"/>
</dbReference>
<dbReference type="InterPro" id="IPR015424">
    <property type="entry name" value="PyrdxlP-dep_Trfase"/>
</dbReference>
<dbReference type="InterPro" id="IPR015421">
    <property type="entry name" value="PyrdxlP-dep_Trfase_major"/>
</dbReference>
<evidence type="ECO:0000313" key="7">
    <source>
        <dbReference type="Proteomes" id="UP001519325"/>
    </source>
</evidence>
<dbReference type="Gene3D" id="3.90.1150.10">
    <property type="entry name" value="Aspartate Aminotransferase, domain 1"/>
    <property type="match status" value="1"/>
</dbReference>
<dbReference type="SUPFAM" id="SSF53383">
    <property type="entry name" value="PLP-dependent transferases"/>
    <property type="match status" value="1"/>
</dbReference>
<sequence length="432" mass="46663">MTSSEHPGNSAMSRLTARIDSGAGDLDSTGEQTTMYDATIEEVDGRNIRIGDKWLADFASCNYLGFDLNQEIIAASQEAIERWGTHPSWSRLLGNPALYPEIEERLTDLLHAADSLVLPTITLIHTAVLPMLAEGGAILLERRAHKTLYDTAVIAKNQGTYLERFRQEDLDAFADQLRKARAAIGAGQPLLVCLDGLNSMTGNVPPLAEMTALCERQGAILYVDDAHGFGVLGENPSPALPYGYRGNSVVRHLDQGYDNLILVGGFSKAYSAILAFIALPTALKEKLKYSAPPYLYSGPSPTASLAGVLAGFEVNDRDGDLIRADLYGKTRRVLDHLDALGIGTPNVSGSPIIEIPVAEPEKVPQAAELLWDNGIYVTVAAYPLVPKKEAGFRIQMTAANTTDHVERLCGTLSALVDQNIIITQPDRETGHA</sequence>
<proteinExistence type="predicted"/>
<keyword evidence="6" id="KW-0012">Acyltransferase</keyword>
<evidence type="ECO:0000256" key="1">
    <source>
        <dbReference type="ARBA" id="ARBA00001933"/>
    </source>
</evidence>
<dbReference type="PANTHER" id="PTHR13693">
    <property type="entry name" value="CLASS II AMINOTRANSFERASE/8-AMINO-7-OXONONANOATE SYNTHASE"/>
    <property type="match status" value="1"/>
</dbReference>
<evidence type="ECO:0000256" key="3">
    <source>
        <dbReference type="ARBA" id="ARBA00022679"/>
    </source>
</evidence>
<dbReference type="InterPro" id="IPR004839">
    <property type="entry name" value="Aminotransferase_I/II_large"/>
</dbReference>
<evidence type="ECO:0000313" key="6">
    <source>
        <dbReference type="EMBL" id="MBP2192986.1"/>
    </source>
</evidence>
<dbReference type="Proteomes" id="UP001519325">
    <property type="component" value="Unassembled WGS sequence"/>
</dbReference>
<dbReference type="InterPro" id="IPR050087">
    <property type="entry name" value="AON_synthase_class-II"/>
</dbReference>
<keyword evidence="7" id="KW-1185">Reference proteome</keyword>